<dbReference type="SUPFAM" id="SSF53850">
    <property type="entry name" value="Periplasmic binding protein-like II"/>
    <property type="match status" value="1"/>
</dbReference>
<dbReference type="InterPro" id="IPR050490">
    <property type="entry name" value="Bact_solute-bd_prot1"/>
</dbReference>
<dbReference type="PANTHER" id="PTHR43649">
    <property type="entry name" value="ARABINOSE-BINDING PROTEIN-RELATED"/>
    <property type="match status" value="1"/>
</dbReference>
<dbReference type="EMBL" id="WHOD01000097">
    <property type="protein sequence ID" value="NOU96455.1"/>
    <property type="molecule type" value="Genomic_DNA"/>
</dbReference>
<evidence type="ECO:0000313" key="4">
    <source>
        <dbReference type="Proteomes" id="UP000641588"/>
    </source>
</evidence>
<evidence type="ECO:0000313" key="3">
    <source>
        <dbReference type="EMBL" id="NOU96455.1"/>
    </source>
</evidence>
<accession>A0A972GUK8</accession>
<proteinExistence type="predicted"/>
<comment type="caution">
    <text evidence="3">The sequence shown here is derived from an EMBL/GenBank/DDBJ whole genome shotgun (WGS) entry which is preliminary data.</text>
</comment>
<keyword evidence="4" id="KW-1185">Reference proteome</keyword>
<protein>
    <submittedName>
        <fullName evidence="3">Extracellular solute-binding protein</fullName>
    </submittedName>
</protein>
<dbReference type="AlphaFoldDB" id="A0A972GUK8"/>
<gene>
    <name evidence="3" type="ORF">GC093_25030</name>
</gene>
<evidence type="ECO:0000256" key="1">
    <source>
        <dbReference type="ARBA" id="ARBA00022729"/>
    </source>
</evidence>
<feature type="signal peptide" evidence="2">
    <location>
        <begin position="1"/>
        <end position="27"/>
    </location>
</feature>
<dbReference type="PROSITE" id="PS51257">
    <property type="entry name" value="PROKAR_LIPOPROTEIN"/>
    <property type="match status" value="1"/>
</dbReference>
<feature type="chain" id="PRO_5039699145" evidence="2">
    <location>
        <begin position="28"/>
        <end position="508"/>
    </location>
</feature>
<dbReference type="Gene3D" id="3.40.190.10">
    <property type="entry name" value="Periplasmic binding protein-like II"/>
    <property type="match status" value="2"/>
</dbReference>
<dbReference type="RefSeq" id="WP_171654687.1">
    <property type="nucleotide sequence ID" value="NZ_WHOD01000097.1"/>
</dbReference>
<organism evidence="3 4">
    <name type="scientific">Paenibacillus foliorum</name>
    <dbReference type="NCBI Taxonomy" id="2654974"/>
    <lineage>
        <taxon>Bacteria</taxon>
        <taxon>Bacillati</taxon>
        <taxon>Bacillota</taxon>
        <taxon>Bacilli</taxon>
        <taxon>Bacillales</taxon>
        <taxon>Paenibacillaceae</taxon>
        <taxon>Paenibacillus</taxon>
    </lineage>
</organism>
<dbReference type="PANTHER" id="PTHR43649:SF33">
    <property type="entry name" value="POLYGALACTURONAN_RHAMNOGALACTURONAN-BINDING PROTEIN YTCQ"/>
    <property type="match status" value="1"/>
</dbReference>
<dbReference type="Proteomes" id="UP000641588">
    <property type="component" value="Unassembled WGS sequence"/>
</dbReference>
<reference evidence="3" key="1">
    <citation type="submission" date="2019-10" db="EMBL/GenBank/DDBJ databases">
        <title>Description of Paenibacillus glebae sp. nov.</title>
        <authorList>
            <person name="Carlier A."/>
            <person name="Qi S."/>
        </authorList>
    </citation>
    <scope>NUCLEOTIDE SEQUENCE</scope>
    <source>
        <strain evidence="3">LMG 31456</strain>
    </source>
</reference>
<dbReference type="CDD" id="cd13580">
    <property type="entry name" value="PBP2_AlgQ_like_1"/>
    <property type="match status" value="1"/>
</dbReference>
<evidence type="ECO:0000256" key="2">
    <source>
        <dbReference type="SAM" id="SignalP"/>
    </source>
</evidence>
<sequence>MILSKKGRKSFTASVVLLLSTSLVLSACGSGDGKSAETNGKAAQTDNGQPFKISIMSNMFSEPPNPEGEIQKKMEAFTNTKLQFTWVPASTYKEKVNATVASGELPMVILIGNNKDSNIVSAVESGMFWEVGPYLKDYPFLNKMNKDVLNNVSVNGKIYGLFRERDIATQGITYRKDWLDNAGLQEPKTIDDLYNVLKAFTFNDPDKNGKNDTVGLTEDKLLAGLPMISTFMGAPNGWLQKDGKFTPDFMSPEYVQAMKFYKKLYDEKILVQDFAVLNNQQKRDVFKQGKAGAYMGSMNDAPDLYSSLIKAFPDSKMDIIGSVKGPNGDKSLGGTGYNGLYMFPKSSVKTEADLKKILAFFDKLTDQKMIDLTGWGIEGRHYKTENGKPTFIDQKLWDTESNSNYNQLLITKPTAKTPGEETALEKKRNAIIPELAKFAVINPTNALVSQTQNLKGVELQTAIDDAKTKFIYGKLDEAGWQKAIDDWRKNGGDKIMEEYAASLAKSKK</sequence>
<name>A0A972GUK8_9BACL</name>
<keyword evidence="1 2" id="KW-0732">Signal</keyword>